<proteinExistence type="predicted"/>
<sequence length="61" mass="6589">MVTAVTGEKPRPKIARLGAKVETAASPLADGFVYKEKHEKRTSPLTMIIHASDRNGSTVKP</sequence>
<organism evidence="1 2">
    <name type="scientific">Rhodopirellula maiorica SM1</name>
    <dbReference type="NCBI Taxonomy" id="1265738"/>
    <lineage>
        <taxon>Bacteria</taxon>
        <taxon>Pseudomonadati</taxon>
        <taxon>Planctomycetota</taxon>
        <taxon>Planctomycetia</taxon>
        <taxon>Pirellulales</taxon>
        <taxon>Pirellulaceae</taxon>
        <taxon>Novipirellula</taxon>
    </lineage>
</organism>
<evidence type="ECO:0000313" key="2">
    <source>
        <dbReference type="Proteomes" id="UP000011991"/>
    </source>
</evidence>
<gene>
    <name evidence="1" type="ORF">RMSM_05489</name>
</gene>
<name>M5REQ1_9BACT</name>
<comment type="caution">
    <text evidence="1">The sequence shown here is derived from an EMBL/GenBank/DDBJ whole genome shotgun (WGS) entry which is preliminary data.</text>
</comment>
<reference evidence="1 2" key="1">
    <citation type="journal article" date="2013" name="Mar. Genomics">
        <title>Expression of sulfatases in Rhodopirellula baltica and the diversity of sulfatases in the genus Rhodopirellula.</title>
        <authorList>
            <person name="Wegner C.E."/>
            <person name="Richter-Heitmann T."/>
            <person name="Klindworth A."/>
            <person name="Klockow C."/>
            <person name="Richter M."/>
            <person name="Achstetter T."/>
            <person name="Glockner F.O."/>
            <person name="Harder J."/>
        </authorList>
    </citation>
    <scope>NUCLEOTIDE SEQUENCE [LARGE SCALE GENOMIC DNA]</scope>
    <source>
        <strain evidence="1 2">SM1</strain>
    </source>
</reference>
<accession>M5REQ1</accession>
<keyword evidence="2" id="KW-1185">Reference proteome</keyword>
<dbReference type="AlphaFoldDB" id="M5REQ1"/>
<dbReference type="PATRIC" id="fig|1265738.3.peg.5496"/>
<dbReference type="EMBL" id="ANOG01000778">
    <property type="protein sequence ID" value="EMI17576.1"/>
    <property type="molecule type" value="Genomic_DNA"/>
</dbReference>
<dbReference type="Proteomes" id="UP000011991">
    <property type="component" value="Unassembled WGS sequence"/>
</dbReference>
<protein>
    <submittedName>
        <fullName evidence="1">Uncharacterized protein</fullName>
    </submittedName>
</protein>
<evidence type="ECO:0000313" key="1">
    <source>
        <dbReference type="EMBL" id="EMI17576.1"/>
    </source>
</evidence>